<dbReference type="InterPro" id="IPR001839">
    <property type="entry name" value="TGF-b_C"/>
</dbReference>
<keyword evidence="4" id="KW-0732">Signal</keyword>
<evidence type="ECO:0000256" key="6">
    <source>
        <dbReference type="ARBA" id="ARBA00023157"/>
    </source>
</evidence>
<evidence type="ECO:0000313" key="11">
    <source>
        <dbReference type="WBParaSite" id="TMUE_3000011454.1"/>
    </source>
</evidence>
<dbReference type="GO" id="GO:0005615">
    <property type="term" value="C:extracellular space"/>
    <property type="evidence" value="ECO:0007669"/>
    <property type="project" value="TreeGrafter"/>
</dbReference>
<dbReference type="Gene3D" id="2.10.90.10">
    <property type="entry name" value="Cystine-knot cytokines"/>
    <property type="match status" value="1"/>
</dbReference>
<evidence type="ECO:0000256" key="4">
    <source>
        <dbReference type="ARBA" id="ARBA00022729"/>
    </source>
</evidence>
<keyword evidence="7" id="KW-0325">Glycoprotein</keyword>
<evidence type="ECO:0000313" key="10">
    <source>
        <dbReference type="Proteomes" id="UP000046395"/>
    </source>
</evidence>
<dbReference type="WBParaSite" id="TMUE_3000011454.1">
    <property type="protein sequence ID" value="TMUE_3000011454.1"/>
    <property type="gene ID" value="WBGene00289937"/>
</dbReference>
<evidence type="ECO:0000256" key="8">
    <source>
        <dbReference type="RuleBase" id="RU000354"/>
    </source>
</evidence>
<dbReference type="GO" id="GO:0005125">
    <property type="term" value="F:cytokine activity"/>
    <property type="evidence" value="ECO:0007669"/>
    <property type="project" value="TreeGrafter"/>
</dbReference>
<evidence type="ECO:0000256" key="7">
    <source>
        <dbReference type="ARBA" id="ARBA00023180"/>
    </source>
</evidence>
<name>A0A5S6QWH7_TRIMR</name>
<proteinExistence type="inferred from homology"/>
<evidence type="ECO:0000256" key="2">
    <source>
        <dbReference type="ARBA" id="ARBA00006656"/>
    </source>
</evidence>
<dbReference type="InterPro" id="IPR017948">
    <property type="entry name" value="TGFb_CS"/>
</dbReference>
<dbReference type="PROSITE" id="PS51362">
    <property type="entry name" value="TGF_BETA_2"/>
    <property type="match status" value="1"/>
</dbReference>
<dbReference type="Pfam" id="PF00019">
    <property type="entry name" value="TGF_beta"/>
    <property type="match status" value="1"/>
</dbReference>
<keyword evidence="6" id="KW-1015">Disulfide bond</keyword>
<accession>A0A5S6QWH7</accession>
<dbReference type="AlphaFoldDB" id="A0A5S6QWH7"/>
<keyword evidence="10" id="KW-1185">Reference proteome</keyword>
<comment type="subcellular location">
    <subcellularLocation>
        <location evidence="1">Secreted</location>
    </subcellularLocation>
</comment>
<organism evidence="10 11">
    <name type="scientific">Trichuris muris</name>
    <name type="common">Mouse whipworm</name>
    <dbReference type="NCBI Taxonomy" id="70415"/>
    <lineage>
        <taxon>Eukaryota</taxon>
        <taxon>Metazoa</taxon>
        <taxon>Ecdysozoa</taxon>
        <taxon>Nematoda</taxon>
        <taxon>Enoplea</taxon>
        <taxon>Dorylaimia</taxon>
        <taxon>Trichinellida</taxon>
        <taxon>Trichuridae</taxon>
        <taxon>Trichuris</taxon>
    </lineage>
</organism>
<dbReference type="SUPFAM" id="SSF57501">
    <property type="entry name" value="Cystine-knot cytokines"/>
    <property type="match status" value="1"/>
</dbReference>
<keyword evidence="5 8" id="KW-0339">Growth factor</keyword>
<dbReference type="SMART" id="SM00204">
    <property type="entry name" value="TGFB"/>
    <property type="match status" value="1"/>
</dbReference>
<feature type="domain" description="TGF-beta family profile" evidence="9">
    <location>
        <begin position="457"/>
        <end position="586"/>
    </location>
</feature>
<dbReference type="CDD" id="cd13763">
    <property type="entry name" value="TGF_beta_BMP3_like"/>
    <property type="match status" value="1"/>
</dbReference>
<keyword evidence="3" id="KW-0964">Secreted</keyword>
<evidence type="ECO:0000256" key="5">
    <source>
        <dbReference type="ARBA" id="ARBA00023030"/>
    </source>
</evidence>
<reference evidence="11" key="1">
    <citation type="submission" date="2019-12" db="UniProtKB">
        <authorList>
            <consortium name="WormBaseParasite"/>
        </authorList>
    </citation>
    <scope>IDENTIFICATION</scope>
</reference>
<dbReference type="InterPro" id="IPR029034">
    <property type="entry name" value="Cystine-knot_cytokine"/>
</dbReference>
<dbReference type="FunFam" id="2.10.90.10:FF:000001">
    <property type="entry name" value="Bone morphogenetic protein 4"/>
    <property type="match status" value="1"/>
</dbReference>
<evidence type="ECO:0000256" key="3">
    <source>
        <dbReference type="ARBA" id="ARBA00022525"/>
    </source>
</evidence>
<dbReference type="PROSITE" id="PS00250">
    <property type="entry name" value="TGF_BETA_1"/>
    <property type="match status" value="1"/>
</dbReference>
<evidence type="ECO:0000256" key="1">
    <source>
        <dbReference type="ARBA" id="ARBA00004613"/>
    </source>
</evidence>
<dbReference type="PANTHER" id="PTHR11848:SF270">
    <property type="entry name" value="BONE MORPHOGENETIC PROTEIN 3-LIKE"/>
    <property type="match status" value="1"/>
</dbReference>
<evidence type="ECO:0000259" key="9">
    <source>
        <dbReference type="PROSITE" id="PS51362"/>
    </source>
</evidence>
<sequence>MPTHSLCGQLYPICSVRTDSARQFVFNQLVAGARKTNCHQCLPDVNGRPMASSRVRSRDVHGVYCTFRGLLVIGRQRVNQSEQRRNVRGGAVHKCTMAPKSPSGLTLAIACCCLPLLVAWRQEDGTMEQRPMPNDLQKQVLHDTFKALLNYRRQAATANNDTRRKSRSLMVASRYMKELFEQYKSNAGSSKVKGNIVRSISPTIGLMNGEAALIFNLNAIRSREAVIKAELHYHYGPRRRRSRRTPICLLLLPNGRKSEIKQVTWDRSGQWISYDVRNAVVSAVQFWSSQKAWREEAGNISAPVSIAVAFAGDALLVPYAARYFSPEKVLRHHAPFLLVYSEEAQLIDRKQMLSAVLADRQAKSDRSVSRPKRALQNDNYFAYSMTGNHYGNQSPTEEARFVQQVRAFQERGPAVLQPMRANRRRGGGHYKTNRFESNPRFEQKRQPFGAKYTKHNRSRRPAQSKEAADEATVVLLKGAEKKRCKKYNLLVDFRDIGWGEQIIAPKTFEAHYCAGSCQFPLSSISNPSNHAIIQSIIHTIGLQPNVPQVCCSPDRMDSLTLLYFDEDQNVVLKTYPKMVVTSCGCL</sequence>
<dbReference type="Proteomes" id="UP000046395">
    <property type="component" value="Unassembled WGS sequence"/>
</dbReference>
<dbReference type="STRING" id="70415.A0A5S6QWH7"/>
<comment type="similarity">
    <text evidence="2 8">Belongs to the TGF-beta family.</text>
</comment>
<dbReference type="PANTHER" id="PTHR11848">
    <property type="entry name" value="TGF-BETA FAMILY"/>
    <property type="match status" value="1"/>
</dbReference>
<dbReference type="InterPro" id="IPR015615">
    <property type="entry name" value="TGF-beta-rel"/>
</dbReference>
<dbReference type="GO" id="GO:0008083">
    <property type="term" value="F:growth factor activity"/>
    <property type="evidence" value="ECO:0007669"/>
    <property type="project" value="UniProtKB-KW"/>
</dbReference>
<protein>
    <submittedName>
        <fullName evidence="11">TGF_BETA_2 domain-containing protein</fullName>
    </submittedName>
</protein>